<dbReference type="InterPro" id="IPR006429">
    <property type="entry name" value="Phage_lambda_portal"/>
</dbReference>
<comment type="caution">
    <text evidence="2">The sequence shown here is derived from an EMBL/GenBank/DDBJ whole genome shotgun (WGS) entry which is preliminary data.</text>
</comment>
<protein>
    <submittedName>
        <fullName evidence="2">Phage portal protein</fullName>
    </submittedName>
</protein>
<evidence type="ECO:0000313" key="2">
    <source>
        <dbReference type="EMBL" id="OYQ31451.1"/>
    </source>
</evidence>
<accession>A0A255YQI4</accession>
<feature type="region of interest" description="Disordered" evidence="1">
    <location>
        <begin position="455"/>
        <end position="503"/>
    </location>
</feature>
<feature type="compositionally biased region" description="Polar residues" evidence="1">
    <location>
        <begin position="483"/>
        <end position="493"/>
    </location>
</feature>
<dbReference type="Proteomes" id="UP000216998">
    <property type="component" value="Unassembled WGS sequence"/>
</dbReference>
<dbReference type="EMBL" id="NOXU01000032">
    <property type="protein sequence ID" value="OYQ31451.1"/>
    <property type="molecule type" value="Genomic_DNA"/>
</dbReference>
<dbReference type="NCBIfam" id="TIGR01539">
    <property type="entry name" value="portal_lambda"/>
    <property type="match status" value="1"/>
</dbReference>
<name>A0A255YQI4_9PROT</name>
<dbReference type="GO" id="GO:0019068">
    <property type="term" value="P:virion assembly"/>
    <property type="evidence" value="ECO:0007669"/>
    <property type="project" value="InterPro"/>
</dbReference>
<dbReference type="RefSeq" id="WP_094458131.1">
    <property type="nucleotide sequence ID" value="NZ_NOXU01000032.1"/>
</dbReference>
<evidence type="ECO:0000256" key="1">
    <source>
        <dbReference type="SAM" id="MobiDB-lite"/>
    </source>
</evidence>
<dbReference type="GO" id="GO:0005198">
    <property type="term" value="F:structural molecule activity"/>
    <property type="evidence" value="ECO:0007669"/>
    <property type="project" value="InterPro"/>
</dbReference>
<proteinExistence type="predicted"/>
<organism evidence="2 3">
    <name type="scientific">Niveispirillum lacus</name>
    <dbReference type="NCBI Taxonomy" id="1981099"/>
    <lineage>
        <taxon>Bacteria</taxon>
        <taxon>Pseudomonadati</taxon>
        <taxon>Pseudomonadota</taxon>
        <taxon>Alphaproteobacteria</taxon>
        <taxon>Rhodospirillales</taxon>
        <taxon>Azospirillaceae</taxon>
        <taxon>Niveispirillum</taxon>
    </lineage>
</organism>
<reference evidence="2 3" key="1">
    <citation type="submission" date="2017-07" db="EMBL/GenBank/DDBJ databases">
        <title>Niveispirillum cyanobacteriorum sp. nov., isolated from cyanobacterial aggregates in a eutrophic lake.</title>
        <authorList>
            <person name="Cai H."/>
        </authorList>
    </citation>
    <scope>NUCLEOTIDE SEQUENCE [LARGE SCALE GENOMIC DNA]</scope>
    <source>
        <strain evidence="3">TH1-14</strain>
    </source>
</reference>
<dbReference type="AlphaFoldDB" id="A0A255YQI4"/>
<gene>
    <name evidence="2" type="ORF">CHU95_20075</name>
</gene>
<keyword evidence="3" id="KW-1185">Reference proteome</keyword>
<evidence type="ECO:0000313" key="3">
    <source>
        <dbReference type="Proteomes" id="UP000216998"/>
    </source>
</evidence>
<sequence length="503" mass="55318">MPAHKPRVRVRAGSVSVKAAVSGAEYEAASGEGRGANWAAPQTGPNASLINNLSTLRARSRQAVRSDGWAADIVSKFSRDVVGTGIKPLLQLPDHPELKRKIQRLWARWCRQCDTFGRLDLYGMQSLVAGGTAAAGEMFIRFRPRRPEDGLAVPLQLEAIEAEQVPLLYPIVPAVPGNRIVAGIERDQIGRRAYVHMLRRHPGEMGAGIWDYDAGSTIETVAVPASSVCHVALNPNFRAGLERGEPLLTRALIKLRELDAYDDAELVRKKATANIVGWITNPTDTSGPVLGEDEPDDRGDSTMVLQPGTWQMLDPGQKPELSQPAEVGGSYDPFLTWQFRWICASVGMPYEVLVGPTSGMSDRTLRQVLIEYRRGLEAYQHNLMVQQMCHPIWERWIDTAILSGAIELPAGVEVEDLYDVRWTPPSWGYLQPVQEVQANELAVKNGFKSRSEVVSEAGYDSEDVDSEHARDNARAERMGLRYASSTAAPTPGSNPAARAQARR</sequence>
<dbReference type="OrthoDB" id="9770450at2"/>
<feature type="compositionally biased region" description="Basic and acidic residues" evidence="1">
    <location>
        <begin position="466"/>
        <end position="479"/>
    </location>
</feature>
<dbReference type="Pfam" id="PF05136">
    <property type="entry name" value="Phage_portal_2"/>
    <property type="match status" value="1"/>
</dbReference>